<evidence type="ECO:0000256" key="8">
    <source>
        <dbReference type="ARBA" id="ARBA00023211"/>
    </source>
</evidence>
<dbReference type="Gene3D" id="3.100.10.20">
    <property type="entry name" value="CRISPR-associated endonuclease Cas1, N-terminal domain"/>
    <property type="match status" value="1"/>
</dbReference>
<sequence length="335" mass="38485">MQLYISNFGSFLGKKSERLIVKENNKVVNEIPFHDLEQIIIDNPGVSLSTDCIRECVRHGIYISFLDFSGTPYASLISPYLVGTAMTRREQLMAYNDQRGIHLAKAFVEGKLKNQLNILKYFAKYRKGANRELYEQIYHGITWMEKFAEELKEIKGKCIDDIRGQIMSVEGRVGNIYWDMVKLLTDGKIEFPGREHRGAGDPFNSLLNYGYGILNQQIEKALVLAGLDIFCGYLHVDRPGKKSLVYDFIEEFRQPVVDRVVIAIVNKGIEIGMDGEYLDTQTKRDFAARIFERLDHKESFQGKKSALKTIIQNQARRIATFLRGEAKYKPFVSSW</sequence>
<evidence type="ECO:0000256" key="6">
    <source>
        <dbReference type="ARBA" id="ARBA00023118"/>
    </source>
</evidence>
<dbReference type="GO" id="GO:0046872">
    <property type="term" value="F:metal ion binding"/>
    <property type="evidence" value="ECO:0007669"/>
    <property type="project" value="UniProtKB-UniRule"/>
</dbReference>
<dbReference type="InterPro" id="IPR002729">
    <property type="entry name" value="CRISPR-assoc_Cas1"/>
</dbReference>
<keyword evidence="1 10" id="KW-0540">Nuclease</keyword>
<comment type="similarity">
    <text evidence="10">Belongs to the CRISPR-associated endonuclease Cas1 family.</text>
</comment>
<keyword evidence="3 10" id="KW-0255">Endonuclease</keyword>
<dbReference type="PANTHER" id="PTHR34353">
    <property type="entry name" value="CRISPR-ASSOCIATED ENDONUCLEASE CAS1 1"/>
    <property type="match status" value="1"/>
</dbReference>
<feature type="binding site" evidence="10">
    <location>
        <position position="235"/>
    </location>
    <ligand>
        <name>Mn(2+)</name>
        <dbReference type="ChEBI" id="CHEBI:29035"/>
    </ligand>
</feature>
<keyword evidence="2 10" id="KW-0479">Metal-binding</keyword>
<evidence type="ECO:0000313" key="12">
    <source>
        <dbReference type="Proteomes" id="UP000515847"/>
    </source>
</evidence>
<dbReference type="Pfam" id="PF01867">
    <property type="entry name" value="Cas_Cas1"/>
    <property type="match status" value="1"/>
</dbReference>
<keyword evidence="5 10" id="KW-0460">Magnesium</keyword>
<evidence type="ECO:0000256" key="1">
    <source>
        <dbReference type="ARBA" id="ARBA00022722"/>
    </source>
</evidence>
<dbReference type="AlphaFoldDB" id="A0A7G6E240"/>
<dbReference type="PANTHER" id="PTHR34353:SF2">
    <property type="entry name" value="CRISPR-ASSOCIATED ENDONUCLEASE CAS1 1"/>
    <property type="match status" value="1"/>
</dbReference>
<evidence type="ECO:0000256" key="7">
    <source>
        <dbReference type="ARBA" id="ARBA00023125"/>
    </source>
</evidence>
<evidence type="ECO:0000256" key="9">
    <source>
        <dbReference type="ARBA" id="ARBA00038592"/>
    </source>
</evidence>
<dbReference type="Gene3D" id="1.20.120.920">
    <property type="entry name" value="CRISPR-associated endonuclease Cas1, C-terminal domain"/>
    <property type="match status" value="1"/>
</dbReference>
<evidence type="ECO:0000256" key="3">
    <source>
        <dbReference type="ARBA" id="ARBA00022759"/>
    </source>
</evidence>
<dbReference type="RefSeq" id="WP_034422464.1">
    <property type="nucleotide sequence ID" value="NZ_CP045798.1"/>
</dbReference>
<dbReference type="InterPro" id="IPR042211">
    <property type="entry name" value="CRISPR-assoc_Cas1_N"/>
</dbReference>
<protein>
    <recommendedName>
        <fullName evidence="10">CRISPR-associated endonuclease Cas1</fullName>
        <ecNumber evidence="10">3.1.-.-</ecNumber>
    </recommendedName>
</protein>
<evidence type="ECO:0000256" key="2">
    <source>
        <dbReference type="ARBA" id="ARBA00022723"/>
    </source>
</evidence>
<comment type="function">
    <text evidence="10">CRISPR (clustered regularly interspaced short palindromic repeat), is an adaptive immune system that provides protection against mobile genetic elements (viruses, transposable elements and conjugative plasmids). CRISPR clusters contain spacers, sequences complementary to antecedent mobile elements, and target invading nucleic acids. CRISPR clusters are transcribed and processed into CRISPR RNA (crRNA). Acts as a dsDNA endonuclease. Involved in the integration of spacer DNA into the CRISPR cassette.</text>
</comment>
<evidence type="ECO:0000256" key="10">
    <source>
        <dbReference type="HAMAP-Rule" id="MF_01470"/>
    </source>
</evidence>
<comment type="cofactor">
    <cofactor evidence="10">
        <name>Mg(2+)</name>
        <dbReference type="ChEBI" id="CHEBI:18420"/>
    </cofactor>
    <cofactor evidence="10">
        <name>Mn(2+)</name>
        <dbReference type="ChEBI" id="CHEBI:29035"/>
    </cofactor>
</comment>
<dbReference type="GO" id="GO:0051607">
    <property type="term" value="P:defense response to virus"/>
    <property type="evidence" value="ECO:0007669"/>
    <property type="project" value="UniProtKB-UniRule"/>
</dbReference>
<accession>A0A7G6E240</accession>
<comment type="subunit">
    <text evidence="9 10">Homodimer, forms a heterotetramer with a Cas2 homodimer.</text>
</comment>
<keyword evidence="8 10" id="KW-0464">Manganese</keyword>
<dbReference type="KEGG" id="tfr:BR63_07355"/>
<dbReference type="InterPro" id="IPR042206">
    <property type="entry name" value="CRISPR-assoc_Cas1_C"/>
</dbReference>
<dbReference type="InterPro" id="IPR050646">
    <property type="entry name" value="Cas1"/>
</dbReference>
<keyword evidence="6 10" id="KW-0051">Antiviral defense</keyword>
<dbReference type="NCBIfam" id="TIGR00287">
    <property type="entry name" value="cas1"/>
    <property type="match status" value="1"/>
</dbReference>
<keyword evidence="4 10" id="KW-0378">Hydrolase</keyword>
<keyword evidence="12" id="KW-1185">Reference proteome</keyword>
<name>A0A7G6E240_THEFR</name>
<evidence type="ECO:0000256" key="4">
    <source>
        <dbReference type="ARBA" id="ARBA00022801"/>
    </source>
</evidence>
<feature type="binding site" evidence="10">
    <location>
        <position position="170"/>
    </location>
    <ligand>
        <name>Mn(2+)</name>
        <dbReference type="ChEBI" id="CHEBI:29035"/>
    </ligand>
</feature>
<dbReference type="EC" id="3.1.-.-" evidence="10"/>
<dbReference type="GO" id="GO:0004519">
    <property type="term" value="F:endonuclease activity"/>
    <property type="evidence" value="ECO:0007669"/>
    <property type="project" value="UniProtKB-UniRule"/>
</dbReference>
<evidence type="ECO:0000313" key="11">
    <source>
        <dbReference type="EMBL" id="QNB46144.1"/>
    </source>
</evidence>
<dbReference type="CDD" id="cd09634">
    <property type="entry name" value="Cas1_I-II-III"/>
    <property type="match status" value="1"/>
</dbReference>
<dbReference type="HAMAP" id="MF_01470">
    <property type="entry name" value="Cas1"/>
    <property type="match status" value="1"/>
</dbReference>
<dbReference type="GO" id="GO:0016787">
    <property type="term" value="F:hydrolase activity"/>
    <property type="evidence" value="ECO:0007669"/>
    <property type="project" value="UniProtKB-KW"/>
</dbReference>
<feature type="binding site" evidence="10">
    <location>
        <position position="250"/>
    </location>
    <ligand>
        <name>Mn(2+)</name>
        <dbReference type="ChEBI" id="CHEBI:29035"/>
    </ligand>
</feature>
<dbReference type="GO" id="GO:0043571">
    <property type="term" value="P:maintenance of CRISPR repeat elements"/>
    <property type="evidence" value="ECO:0007669"/>
    <property type="project" value="UniProtKB-UniRule"/>
</dbReference>
<dbReference type="EMBL" id="CP045798">
    <property type="protein sequence ID" value="QNB46144.1"/>
    <property type="molecule type" value="Genomic_DNA"/>
</dbReference>
<evidence type="ECO:0000256" key="5">
    <source>
        <dbReference type="ARBA" id="ARBA00022842"/>
    </source>
</evidence>
<proteinExistence type="inferred from homology"/>
<organism evidence="11 12">
    <name type="scientific">Thermanaerosceptrum fracticalcis</name>
    <dbReference type="NCBI Taxonomy" id="1712410"/>
    <lineage>
        <taxon>Bacteria</taxon>
        <taxon>Bacillati</taxon>
        <taxon>Bacillota</taxon>
        <taxon>Clostridia</taxon>
        <taxon>Eubacteriales</taxon>
        <taxon>Peptococcaceae</taxon>
        <taxon>Thermanaerosceptrum</taxon>
    </lineage>
</organism>
<reference evidence="11 12" key="1">
    <citation type="journal article" date="2019" name="Front. Microbiol.">
        <title>Thermoanaerosceptrum fracticalcis gen. nov. sp. nov., a Novel Fumarate-Fermenting Microorganism From a Deep Fractured Carbonate Aquifer of the US Great Basin.</title>
        <authorList>
            <person name="Hamilton-Brehm S.D."/>
            <person name="Stewart L.E."/>
            <person name="Zavarin M."/>
            <person name="Caldwell M."/>
            <person name="Lawson P.A."/>
            <person name="Onstott T.C."/>
            <person name="Grzymski J."/>
            <person name="Neveux I."/>
            <person name="Lollar B.S."/>
            <person name="Russell C.E."/>
            <person name="Moser D.P."/>
        </authorList>
    </citation>
    <scope>NUCLEOTIDE SEQUENCE [LARGE SCALE GENOMIC DNA]</scope>
    <source>
        <strain evidence="11 12">DRI-13</strain>
    </source>
</reference>
<dbReference type="GO" id="GO:0003677">
    <property type="term" value="F:DNA binding"/>
    <property type="evidence" value="ECO:0007669"/>
    <property type="project" value="UniProtKB-KW"/>
</dbReference>
<dbReference type="OrthoDB" id="9803119at2"/>
<gene>
    <name evidence="10 11" type="primary">cas1</name>
    <name evidence="11" type="ORF">BR63_07355</name>
</gene>
<keyword evidence="7 10" id="KW-0238">DNA-binding</keyword>
<dbReference type="Proteomes" id="UP000515847">
    <property type="component" value="Chromosome"/>
</dbReference>